<evidence type="ECO:0000313" key="2">
    <source>
        <dbReference type="Proteomes" id="UP000320735"/>
    </source>
</evidence>
<name>A0A5C6BME1_9PLAN</name>
<dbReference type="InterPro" id="IPR010869">
    <property type="entry name" value="DUF1501"/>
</dbReference>
<proteinExistence type="predicted"/>
<keyword evidence="2" id="KW-1185">Reference proteome</keyword>
<dbReference type="PANTHER" id="PTHR43737">
    <property type="entry name" value="BLL7424 PROTEIN"/>
    <property type="match status" value="1"/>
</dbReference>
<dbReference type="EMBL" id="SJPP01000001">
    <property type="protein sequence ID" value="TWU11664.1"/>
    <property type="molecule type" value="Genomic_DNA"/>
</dbReference>
<dbReference type="Gene3D" id="3.40.720.10">
    <property type="entry name" value="Alkaline Phosphatase, subunit A"/>
    <property type="match status" value="1"/>
</dbReference>
<dbReference type="Pfam" id="PF07394">
    <property type="entry name" value="DUF1501"/>
    <property type="match status" value="1"/>
</dbReference>
<reference evidence="1 2" key="1">
    <citation type="submission" date="2019-02" db="EMBL/GenBank/DDBJ databases">
        <title>Deep-cultivation of Planctomycetes and their phenomic and genomic characterization uncovers novel biology.</title>
        <authorList>
            <person name="Wiegand S."/>
            <person name="Jogler M."/>
            <person name="Boedeker C."/>
            <person name="Pinto D."/>
            <person name="Vollmers J."/>
            <person name="Rivas-Marin E."/>
            <person name="Kohn T."/>
            <person name="Peeters S.H."/>
            <person name="Heuer A."/>
            <person name="Rast P."/>
            <person name="Oberbeckmann S."/>
            <person name="Bunk B."/>
            <person name="Jeske O."/>
            <person name="Meyerdierks A."/>
            <person name="Storesund J.E."/>
            <person name="Kallscheuer N."/>
            <person name="Luecker S."/>
            <person name="Lage O.M."/>
            <person name="Pohl T."/>
            <person name="Merkel B.J."/>
            <person name="Hornburger P."/>
            <person name="Mueller R.-W."/>
            <person name="Bruemmer F."/>
            <person name="Labrenz M."/>
            <person name="Spormann A.M."/>
            <person name="Op Den Camp H."/>
            <person name="Overmann J."/>
            <person name="Amann R."/>
            <person name="Jetten M.S.M."/>
            <person name="Mascher T."/>
            <person name="Medema M.H."/>
            <person name="Devos D.P."/>
            <person name="Kaster A.-K."/>
            <person name="Ovreas L."/>
            <person name="Rohde M."/>
            <person name="Galperin M.Y."/>
            <person name="Jogler C."/>
        </authorList>
    </citation>
    <scope>NUCLEOTIDE SEQUENCE [LARGE SCALE GENOMIC DNA]</scope>
    <source>
        <strain evidence="1 2">CA54</strain>
    </source>
</reference>
<dbReference type="PANTHER" id="PTHR43737:SF1">
    <property type="entry name" value="DUF1501 DOMAIN-CONTAINING PROTEIN"/>
    <property type="match status" value="1"/>
</dbReference>
<evidence type="ECO:0008006" key="3">
    <source>
        <dbReference type="Google" id="ProtNLM"/>
    </source>
</evidence>
<gene>
    <name evidence="1" type="ORF">CA54_04720</name>
</gene>
<dbReference type="RefSeq" id="WP_146369242.1">
    <property type="nucleotide sequence ID" value="NZ_SJPP01000001.1"/>
</dbReference>
<organism evidence="1 2">
    <name type="scientific">Symmachiella macrocystis</name>
    <dbReference type="NCBI Taxonomy" id="2527985"/>
    <lineage>
        <taxon>Bacteria</taxon>
        <taxon>Pseudomonadati</taxon>
        <taxon>Planctomycetota</taxon>
        <taxon>Planctomycetia</taxon>
        <taxon>Planctomycetales</taxon>
        <taxon>Planctomycetaceae</taxon>
        <taxon>Symmachiella</taxon>
    </lineage>
</organism>
<dbReference type="AlphaFoldDB" id="A0A5C6BME1"/>
<evidence type="ECO:0000313" key="1">
    <source>
        <dbReference type="EMBL" id="TWU11664.1"/>
    </source>
</evidence>
<dbReference type="Proteomes" id="UP000320735">
    <property type="component" value="Unassembled WGS sequence"/>
</dbReference>
<sequence length="482" mass="52538">MMQFSRRGMLSLSGFGLGQIAVADLLGGDQQFGAETPEPSRIPIHGDLRARKTHFPAGAKAVIQLIQNGGPSQMDLFDPKPLLTQMAGKPHPDGVEIHQPDNVNSLLPSPLKFQKYGECGMDVSEALPHISTVVDDLCFVRSMYTEHNNHLEGLNMLLTCKIFPGRPVMGAWISYALGTENNNLPAYVVLRDPDGYTIGGKQLWANAFLPALYQGVEFSTRGAPIHHLNPPASLPPGAQRANLDFLNQLNARHLRNRPGESELESRIENFELAARMQLEAPSVLDLAGETQETQKLYGLDKPATAKYGTRCLMARRLVESGVRFVQVTTSPGQPWDHHNDIGKGMSNIATATDQGAAALIKDLKQRGLLDSTIVMWAGEFGRLPTTQNGKGRDHNRNAFTLWFAGGGFKPGLIYGETDEFGYKSIVNRVGVPDMIATVCHQLGLDHQRVQFPLGGRVETPSNVTVTGAKVVGDLLSNTVYSS</sequence>
<protein>
    <recommendedName>
        <fullName evidence="3">Sulfatase</fullName>
    </recommendedName>
</protein>
<accession>A0A5C6BME1</accession>
<dbReference type="SUPFAM" id="SSF53649">
    <property type="entry name" value="Alkaline phosphatase-like"/>
    <property type="match status" value="1"/>
</dbReference>
<dbReference type="InterPro" id="IPR017850">
    <property type="entry name" value="Alkaline_phosphatase_core_sf"/>
</dbReference>
<comment type="caution">
    <text evidence="1">The sequence shown here is derived from an EMBL/GenBank/DDBJ whole genome shotgun (WGS) entry which is preliminary data.</text>
</comment>
<dbReference type="OrthoDB" id="9783759at2"/>